<dbReference type="PIRSF" id="PIRSF006593">
    <property type="entry name" value="UCP006593"/>
    <property type="match status" value="1"/>
</dbReference>
<dbReference type="InterPro" id="IPR036075">
    <property type="entry name" value="ARMT-1-like_metal-bd_sf"/>
</dbReference>
<dbReference type="Gene3D" id="1.10.285.20">
    <property type="entry name" value="Uncharacterised protein PF01937, DUF89, domain 2"/>
    <property type="match status" value="1"/>
</dbReference>
<dbReference type="Pfam" id="PF01937">
    <property type="entry name" value="ARMT1-like_dom"/>
    <property type="match status" value="1"/>
</dbReference>
<dbReference type="InterPro" id="IPR002791">
    <property type="entry name" value="ARMT1-like_metal-bd"/>
</dbReference>
<dbReference type="AlphaFoldDB" id="A0A653AFA7"/>
<evidence type="ECO:0000259" key="1">
    <source>
        <dbReference type="Pfam" id="PF01937"/>
    </source>
</evidence>
<gene>
    <name evidence="2" type="ORF">TRIP_B40414</name>
</gene>
<name>A0A653AFA7_UNCDX</name>
<accession>A0A653AFA7</accession>
<organism evidence="2">
    <name type="scientific">Uncultured Desulfatiglans sp</name>
    <dbReference type="NCBI Taxonomy" id="1748965"/>
    <lineage>
        <taxon>Bacteria</taxon>
        <taxon>Pseudomonadati</taxon>
        <taxon>Thermodesulfobacteriota</taxon>
        <taxon>Desulfobacteria</taxon>
        <taxon>Desulfatiglandales</taxon>
        <taxon>Desulfatiglandaceae</taxon>
        <taxon>Desulfatiglans</taxon>
        <taxon>environmental samples</taxon>
    </lineage>
</organism>
<sequence length="289" mass="31393">MKPLADCALCTLEWIFGRTASSLDEPGRLELIQTLLGVFHQTFDARENLGFAARETLDAVTPQVVAAAGIYDKIKKESNEAVKALLPAARRFIAEGTTPKERFERACFLAATGNVSPLAAPSGGLTFTDAEALMAGRTEFPVLMGDVYEAVRGRQRILYLFDNAGEIGFDSLLIEQLEAIGAAVTLVLKEAPFFEDATLADAHFFGLEDLSERMLSVKTLLVPGRSTPELERAITECDLILAKGTFNIEATYEEGMGKPVIYMLKIKCGPLSQKLGVPQGRFVVALCEP</sequence>
<evidence type="ECO:0000313" key="2">
    <source>
        <dbReference type="EMBL" id="VBB46620.1"/>
    </source>
</evidence>
<dbReference type="SUPFAM" id="SSF111321">
    <property type="entry name" value="AF1104-like"/>
    <property type="match status" value="1"/>
</dbReference>
<dbReference type="Gene3D" id="3.40.50.10880">
    <property type="entry name" value="Uncharacterised protein PF01937, DUF89, domain 3"/>
    <property type="match status" value="1"/>
</dbReference>
<dbReference type="EMBL" id="UPXX01000031">
    <property type="protein sequence ID" value="VBB46620.1"/>
    <property type="molecule type" value="Genomic_DNA"/>
</dbReference>
<reference evidence="2" key="1">
    <citation type="submission" date="2018-07" db="EMBL/GenBank/DDBJ databases">
        <authorList>
            <consortium name="Genoscope - CEA"/>
            <person name="William W."/>
        </authorList>
    </citation>
    <scope>NUCLEOTIDE SEQUENCE</scope>
    <source>
        <strain evidence="2">IK1</strain>
    </source>
</reference>
<feature type="domain" description="Damage-control phosphatase ARMT1-like metal-binding" evidence="1">
    <location>
        <begin position="67"/>
        <end position="281"/>
    </location>
</feature>
<proteinExistence type="predicted"/>
<protein>
    <recommendedName>
        <fullName evidence="1">Damage-control phosphatase ARMT1-like metal-binding domain-containing protein</fullName>
    </recommendedName>
</protein>
<dbReference type="InterPro" id="IPR014444">
    <property type="entry name" value="PH1575-like"/>
</dbReference>